<protein>
    <submittedName>
        <fullName evidence="2">Tetratricopeptide repeat protein</fullName>
    </submittedName>
</protein>
<dbReference type="SMART" id="SM00028">
    <property type="entry name" value="TPR"/>
    <property type="match status" value="3"/>
</dbReference>
<name>A0A4V4HPH8_9ACTN</name>
<dbReference type="PANTHER" id="PTHR47691">
    <property type="entry name" value="REGULATOR-RELATED"/>
    <property type="match status" value="1"/>
</dbReference>
<dbReference type="InterPro" id="IPR025662">
    <property type="entry name" value="Sigma_54_int_dom_ATP-bd_1"/>
</dbReference>
<feature type="domain" description="AAA+ ATPase" evidence="1">
    <location>
        <begin position="62"/>
        <end position="199"/>
    </location>
</feature>
<reference evidence="2 3" key="1">
    <citation type="journal article" date="2018" name="Int. J. Syst. Evol. Microbiol.">
        <title>Glycomyces paridis sp. nov., isolated from the medicinal plant Paris polyphylla.</title>
        <authorList>
            <person name="Fang X.M."/>
            <person name="Bai J.L."/>
            <person name="Su J."/>
            <person name="Zhao L.L."/>
            <person name="Liu H.Y."/>
            <person name="Ma B.P."/>
            <person name="Zhang Y.Q."/>
            <person name="Yu L.Y."/>
        </authorList>
    </citation>
    <scope>NUCLEOTIDE SEQUENCE [LARGE SCALE GENOMIC DNA]</scope>
    <source>
        <strain evidence="2 3">CPCC 204357</strain>
    </source>
</reference>
<accession>A0A4V4HPH8</accession>
<dbReference type="InterPro" id="IPR019734">
    <property type="entry name" value="TPR_rpt"/>
</dbReference>
<evidence type="ECO:0000259" key="1">
    <source>
        <dbReference type="SMART" id="SM00382"/>
    </source>
</evidence>
<organism evidence="2 3">
    <name type="scientific">Glycomyces paridis</name>
    <dbReference type="NCBI Taxonomy" id="2126555"/>
    <lineage>
        <taxon>Bacteria</taxon>
        <taxon>Bacillati</taxon>
        <taxon>Actinomycetota</taxon>
        <taxon>Actinomycetes</taxon>
        <taxon>Glycomycetales</taxon>
        <taxon>Glycomycetaceae</taxon>
        <taxon>Glycomyces</taxon>
    </lineage>
</organism>
<gene>
    <name evidence="2" type="ORF">E9998_06325</name>
</gene>
<dbReference type="SUPFAM" id="SSF48452">
    <property type="entry name" value="TPR-like"/>
    <property type="match status" value="1"/>
</dbReference>
<sequence length="660" mass="72367">MSDGPAFHNHFSAEVATLIQAHVIQMQAPRPPRPMEVPRAPEHWVGREALLQEVERHLAGRDRFPVLVTGDTGTGKSALAAKIAERAAGAFPDGQLYIDLENEDVLSSTRSTLMRLGIPKDQLSETFGGLLSQFRTATRDQSMLVVLDGVDDAAEGLHFTPSSASSALAVFALRSGGGEEARHFALSDLDRESAMLLLCRQSRGPEGPMPKGTLTALLDQFGTRPGTLRRLAGLIRARRAAAPASFDPDLRDLLEHPPADLLDATYRTLSDSASWLYRLLSVLPGPEFERSILKVLRTPAHDGDSAFAELVNAQLVTPTRDGSYLVEPSVTRDAIRRIELEPLPVYLVAAMEKSLRWYVKRAQLADRAVMGERLRRADLIADVDCPPFEDRAEALAWLQANHAALHAAIRMAVLHAWNGEAWALAEAMWAFYVNVPYPEEAERVYEAGVAATNRPADRARMLLFLGRVRLDLGEYESAEAALDESRAIAAAERDTELIGSATELLGRSKHWQGRHAEAIALYEASLEHARDGGHARAAAIQLMYLGRAHRDAGDAERAADYLERALAAFTAIEDGRHVLLVEADLTVLRARLGVPGAVEGADLVIGWLRQAGLSRFEADAQERLAAIAEGPERRRRLEAALEVHERIGSAQARRIRRELA</sequence>
<dbReference type="Gene3D" id="1.25.40.10">
    <property type="entry name" value="Tetratricopeptide repeat domain"/>
    <property type="match status" value="1"/>
</dbReference>
<comment type="caution">
    <text evidence="2">The sequence shown here is derived from an EMBL/GenBank/DDBJ whole genome shotgun (WGS) entry which is preliminary data.</text>
</comment>
<dbReference type="SMART" id="SM00382">
    <property type="entry name" value="AAA"/>
    <property type="match status" value="1"/>
</dbReference>
<dbReference type="Proteomes" id="UP000305792">
    <property type="component" value="Unassembled WGS sequence"/>
</dbReference>
<dbReference type="PANTHER" id="PTHR47691:SF3">
    <property type="entry name" value="HTH-TYPE TRANSCRIPTIONAL REGULATOR RV0890C-RELATED"/>
    <property type="match status" value="1"/>
</dbReference>
<dbReference type="InterPro" id="IPR011990">
    <property type="entry name" value="TPR-like_helical_dom_sf"/>
</dbReference>
<dbReference type="Pfam" id="PF13424">
    <property type="entry name" value="TPR_12"/>
    <property type="match status" value="1"/>
</dbReference>
<dbReference type="RefSeq" id="WP_136528869.1">
    <property type="nucleotide sequence ID" value="NZ_STGX01000004.1"/>
</dbReference>
<evidence type="ECO:0000313" key="3">
    <source>
        <dbReference type="Proteomes" id="UP000305792"/>
    </source>
</evidence>
<dbReference type="InterPro" id="IPR027417">
    <property type="entry name" value="P-loop_NTPase"/>
</dbReference>
<dbReference type="Gene3D" id="3.40.50.300">
    <property type="entry name" value="P-loop containing nucleotide triphosphate hydrolases"/>
    <property type="match status" value="1"/>
</dbReference>
<dbReference type="AlphaFoldDB" id="A0A4V4HPH8"/>
<dbReference type="SUPFAM" id="SSF52540">
    <property type="entry name" value="P-loop containing nucleoside triphosphate hydrolases"/>
    <property type="match status" value="1"/>
</dbReference>
<dbReference type="EMBL" id="STGX01000004">
    <property type="protein sequence ID" value="THV29996.1"/>
    <property type="molecule type" value="Genomic_DNA"/>
</dbReference>
<dbReference type="OrthoDB" id="3861774at2"/>
<proteinExistence type="predicted"/>
<dbReference type="PROSITE" id="PS00675">
    <property type="entry name" value="SIGMA54_INTERACT_1"/>
    <property type="match status" value="1"/>
</dbReference>
<evidence type="ECO:0000313" key="2">
    <source>
        <dbReference type="EMBL" id="THV29996.1"/>
    </source>
</evidence>
<keyword evidence="3" id="KW-1185">Reference proteome</keyword>
<dbReference type="InterPro" id="IPR003593">
    <property type="entry name" value="AAA+_ATPase"/>
</dbReference>